<dbReference type="InterPro" id="IPR037523">
    <property type="entry name" value="VOC_core"/>
</dbReference>
<evidence type="ECO:0000313" key="3">
    <source>
        <dbReference type="Proteomes" id="UP000821598"/>
    </source>
</evidence>
<sequence length="310" mass="34383">MNTSRRHDRLGVHSIGEFHMTVPSLTQAEKFYRAFGLRVERDGSGLTLRTHGSGHAWGRLCEGTRKKLDSVSFHCFEDDATALYSHILSCGVERISPPTAGDATGIWFRDPDGLALQVKPGPKTTIDCSRHRYPELPQDGKRCAPYSGQAKPTLPQRLSHIARMTASVSAQLDFYTGVLGLRLSDRSGDEVAFLHAPHGSDHHLVAFMHSDGPALHHLSWDVPTVEDVGLGMKRMHEAGYTTGWGVGRHVLGSNYFYYAQDPWGSWCEFSATMDYIPADVEWQGLDHPADNSVYLWGPPIEPLLFVNSEA</sequence>
<comment type="caution">
    <text evidence="2">The sequence shown here is derived from an EMBL/GenBank/DDBJ whole genome shotgun (WGS) entry which is preliminary data.</text>
</comment>
<dbReference type="InterPro" id="IPR029068">
    <property type="entry name" value="Glyas_Bleomycin-R_OHBP_Dase"/>
</dbReference>
<dbReference type="RefSeq" id="WP_176368973.1">
    <property type="nucleotide sequence ID" value="NZ_VOMC01000044.1"/>
</dbReference>
<dbReference type="InterPro" id="IPR004360">
    <property type="entry name" value="Glyas_Fos-R_dOase_dom"/>
</dbReference>
<evidence type="ECO:0000313" key="2">
    <source>
        <dbReference type="EMBL" id="NVI08207.1"/>
    </source>
</evidence>
<dbReference type="Proteomes" id="UP000821598">
    <property type="component" value="Unassembled WGS sequence"/>
</dbReference>
<reference evidence="2 3" key="1">
    <citation type="submission" date="2019-08" db="EMBL/GenBank/DDBJ databases">
        <title>Paraburkholderia simonii sp. nov. and P. youngii sp. nov. Brazilian and Mexican Mimosa-associated rhizobia.</title>
        <authorList>
            <person name="Mavima L."/>
            <person name="Beukes C.W."/>
            <person name="Palmer M."/>
            <person name="De Meyer S.E."/>
            <person name="James E.K."/>
            <person name="Maluk M."/>
            <person name="Avontuur J.R."/>
            <person name="Chan W.Y."/>
            <person name="Venter S.N."/>
            <person name="Steenkamp E.T."/>
        </authorList>
    </citation>
    <scope>NUCLEOTIDE SEQUENCE [LARGE SCALE GENOMIC DNA]</scope>
    <source>
        <strain evidence="2 3">JPY454</strain>
    </source>
</reference>
<dbReference type="Pfam" id="PF00903">
    <property type="entry name" value="Glyoxalase"/>
    <property type="match status" value="2"/>
</dbReference>
<dbReference type="Gene3D" id="3.10.180.10">
    <property type="entry name" value="2,3-Dihydroxybiphenyl 1,2-Dioxygenase, domain 1"/>
    <property type="match status" value="2"/>
</dbReference>
<dbReference type="SUPFAM" id="SSF54593">
    <property type="entry name" value="Glyoxalase/Bleomycin resistance protein/Dihydroxybiphenyl dioxygenase"/>
    <property type="match status" value="1"/>
</dbReference>
<name>A0ABX2NVP6_9BURK</name>
<feature type="domain" description="VOC" evidence="1">
    <location>
        <begin position="14"/>
        <end position="121"/>
    </location>
</feature>
<protein>
    <submittedName>
        <fullName evidence="2">Metapyrocatechase</fullName>
    </submittedName>
</protein>
<gene>
    <name evidence="2" type="ORF">FSB64_31540</name>
</gene>
<feature type="domain" description="VOC" evidence="1">
    <location>
        <begin position="157"/>
        <end position="272"/>
    </location>
</feature>
<accession>A0ABX2NVP6</accession>
<dbReference type="EMBL" id="VOMC01000044">
    <property type="protein sequence ID" value="NVI08207.1"/>
    <property type="molecule type" value="Genomic_DNA"/>
</dbReference>
<proteinExistence type="predicted"/>
<keyword evidence="3" id="KW-1185">Reference proteome</keyword>
<organism evidence="2 3">
    <name type="scientific">Paraburkholderia youngii</name>
    <dbReference type="NCBI Taxonomy" id="2782701"/>
    <lineage>
        <taxon>Bacteria</taxon>
        <taxon>Pseudomonadati</taxon>
        <taxon>Pseudomonadota</taxon>
        <taxon>Betaproteobacteria</taxon>
        <taxon>Burkholderiales</taxon>
        <taxon>Burkholderiaceae</taxon>
        <taxon>Paraburkholderia</taxon>
    </lineage>
</organism>
<dbReference type="PROSITE" id="PS51819">
    <property type="entry name" value="VOC"/>
    <property type="match status" value="2"/>
</dbReference>
<evidence type="ECO:0000259" key="1">
    <source>
        <dbReference type="PROSITE" id="PS51819"/>
    </source>
</evidence>